<sequence length="113" mass="12514">MVPMKKAACMSNGEKVYRKRPFPEVPGELAPPTGESLTVCSTMARIKKTARMSNAGKVYCKQPSPEVPTEFVPAMGGCLILCSKWLLSGRPLSFRNGHYEEAHLHVDCRKFLS</sequence>
<evidence type="ECO:0000313" key="1">
    <source>
        <dbReference type="EMBL" id="KAJ1363864.1"/>
    </source>
</evidence>
<evidence type="ECO:0000313" key="3">
    <source>
        <dbReference type="EMBL" id="KAJ1365091.1"/>
    </source>
</evidence>
<dbReference type="AlphaFoldDB" id="A0AAD5R3E1"/>
<evidence type="ECO:0000313" key="5">
    <source>
        <dbReference type="EMBL" id="KAJ1374512.1"/>
    </source>
</evidence>
<name>A0AAD5R3E1_PARTN</name>
<dbReference type="EMBL" id="JAHQIW010007464">
    <property type="protein sequence ID" value="KAJ1374512.1"/>
    <property type="molecule type" value="Genomic_DNA"/>
</dbReference>
<dbReference type="EMBL" id="JAHQIW010006307">
    <property type="protein sequence ID" value="KAJ1368791.1"/>
    <property type="molecule type" value="Genomic_DNA"/>
</dbReference>
<evidence type="ECO:0000313" key="4">
    <source>
        <dbReference type="EMBL" id="KAJ1368791.1"/>
    </source>
</evidence>
<gene>
    <name evidence="1" type="ORF">KIN20_023816</name>
    <name evidence="2" type="ORF">KIN20_023819</name>
    <name evidence="3" type="ORF">KIN20_025315</name>
    <name evidence="4" type="ORF">KIN20_030116</name>
    <name evidence="5" type="ORF">KIN20_037214</name>
</gene>
<organism evidence="4 6">
    <name type="scientific">Parelaphostrongylus tenuis</name>
    <name type="common">Meningeal worm</name>
    <dbReference type="NCBI Taxonomy" id="148309"/>
    <lineage>
        <taxon>Eukaryota</taxon>
        <taxon>Metazoa</taxon>
        <taxon>Ecdysozoa</taxon>
        <taxon>Nematoda</taxon>
        <taxon>Chromadorea</taxon>
        <taxon>Rhabditida</taxon>
        <taxon>Rhabditina</taxon>
        <taxon>Rhabditomorpha</taxon>
        <taxon>Strongyloidea</taxon>
        <taxon>Metastrongylidae</taxon>
        <taxon>Parelaphostrongylus</taxon>
    </lineage>
</organism>
<dbReference type="Proteomes" id="UP001196413">
    <property type="component" value="Unassembled WGS sequence"/>
</dbReference>
<evidence type="ECO:0000313" key="2">
    <source>
        <dbReference type="EMBL" id="KAJ1363867.1"/>
    </source>
</evidence>
<keyword evidence="6" id="KW-1185">Reference proteome</keyword>
<evidence type="ECO:0000313" key="6">
    <source>
        <dbReference type="Proteomes" id="UP001196413"/>
    </source>
</evidence>
<comment type="caution">
    <text evidence="4">The sequence shown here is derived from an EMBL/GenBank/DDBJ whole genome shotgun (WGS) entry which is preliminary data.</text>
</comment>
<dbReference type="EMBL" id="JAHQIW010004824">
    <property type="protein sequence ID" value="KAJ1363867.1"/>
    <property type="molecule type" value="Genomic_DNA"/>
</dbReference>
<dbReference type="EMBL" id="JAHQIW010004824">
    <property type="protein sequence ID" value="KAJ1363864.1"/>
    <property type="molecule type" value="Genomic_DNA"/>
</dbReference>
<dbReference type="EMBL" id="JAHQIW010005172">
    <property type="protein sequence ID" value="KAJ1365091.1"/>
    <property type="molecule type" value="Genomic_DNA"/>
</dbReference>
<accession>A0AAD5R3E1</accession>
<protein>
    <submittedName>
        <fullName evidence="4">Uncharacterized protein</fullName>
    </submittedName>
</protein>
<reference evidence="4" key="1">
    <citation type="submission" date="2021-06" db="EMBL/GenBank/DDBJ databases">
        <title>Parelaphostrongylus tenuis whole genome reference sequence.</title>
        <authorList>
            <person name="Garwood T.J."/>
            <person name="Larsen P.A."/>
            <person name="Fountain-Jones N.M."/>
            <person name="Garbe J.R."/>
            <person name="Macchietto M.G."/>
            <person name="Kania S.A."/>
            <person name="Gerhold R.W."/>
            <person name="Richards J.E."/>
            <person name="Wolf T.M."/>
        </authorList>
    </citation>
    <scope>NUCLEOTIDE SEQUENCE</scope>
    <source>
        <strain evidence="4">MNPRO001-30</strain>
        <tissue evidence="4">Meninges</tissue>
    </source>
</reference>
<proteinExistence type="predicted"/>